<protein>
    <submittedName>
        <fullName evidence="1">Uncharacterized protein</fullName>
    </submittedName>
</protein>
<dbReference type="AlphaFoldDB" id="A0A1U9MIG9"/>
<proteinExistence type="predicted"/>
<evidence type="ECO:0000313" key="1">
    <source>
        <dbReference type="EMBL" id="AQT47538.1"/>
    </source>
</evidence>
<gene>
    <name evidence="1" type="ORF">BBC0122_014300</name>
</gene>
<sequence>MRENRRASKVKPDFNPWISLNSIKAWERYSKHDARFNKKYIYSLVVCLDGSLCLT</sequence>
<dbReference type="KEGG" id="bapi:BBC0122_014300"/>
<dbReference type="EMBL" id="CP015625">
    <property type="protein sequence ID" value="AQT47538.1"/>
    <property type="molecule type" value="Genomic_DNA"/>
</dbReference>
<reference evidence="1 2" key="1">
    <citation type="submission" date="2016-11" db="EMBL/GenBank/DDBJ databases">
        <title>Comparative genomics of Bartonella apis.</title>
        <authorList>
            <person name="Engel P."/>
        </authorList>
    </citation>
    <scope>NUCLEOTIDE SEQUENCE [LARGE SCALE GENOMIC DNA]</scope>
    <source>
        <strain evidence="1 2">BBC0122</strain>
    </source>
</reference>
<evidence type="ECO:0000313" key="2">
    <source>
        <dbReference type="Proteomes" id="UP000189632"/>
    </source>
</evidence>
<accession>A0A1U9MIG9</accession>
<name>A0A1U9MIG9_9HYPH</name>
<keyword evidence="2" id="KW-1185">Reference proteome</keyword>
<dbReference type="Proteomes" id="UP000189632">
    <property type="component" value="Chromosome"/>
</dbReference>
<organism evidence="1 2">
    <name type="scientific">Bartonella choladocola</name>
    <dbReference type="NCBI Taxonomy" id="2750995"/>
    <lineage>
        <taxon>Bacteria</taxon>
        <taxon>Pseudomonadati</taxon>
        <taxon>Pseudomonadota</taxon>
        <taxon>Alphaproteobacteria</taxon>
        <taxon>Hyphomicrobiales</taxon>
        <taxon>Bartonellaceae</taxon>
        <taxon>Bartonella</taxon>
    </lineage>
</organism>